<evidence type="ECO:0000313" key="1">
    <source>
        <dbReference type="EMBL" id="PWN55933.1"/>
    </source>
</evidence>
<dbReference type="RefSeq" id="WP_109720148.1">
    <property type="nucleotide sequence ID" value="NZ_QEQK01000007.1"/>
</dbReference>
<reference evidence="1 2" key="1">
    <citation type="submission" date="2018-05" db="EMBL/GenBank/DDBJ databases">
        <title>Abyssibacter profundi OUC007T gen. nov., sp. nov, a marine bacterium isolated from seawater of the Mariana Trench.</title>
        <authorList>
            <person name="Zhou S."/>
        </authorList>
    </citation>
    <scope>NUCLEOTIDE SEQUENCE [LARGE SCALE GENOMIC DNA]</scope>
    <source>
        <strain evidence="1 2">OUC007</strain>
    </source>
</reference>
<dbReference type="Pfam" id="PF12787">
    <property type="entry name" value="EcsC"/>
    <property type="match status" value="1"/>
</dbReference>
<keyword evidence="2" id="KW-1185">Reference proteome</keyword>
<dbReference type="InterPro" id="IPR024787">
    <property type="entry name" value="EcsC"/>
</dbReference>
<gene>
    <name evidence="1" type="ORF">DEH80_08885</name>
</gene>
<organism evidence="1 2">
    <name type="scientific">Abyssibacter profundi</name>
    <dbReference type="NCBI Taxonomy" id="2182787"/>
    <lineage>
        <taxon>Bacteria</taxon>
        <taxon>Pseudomonadati</taxon>
        <taxon>Pseudomonadota</taxon>
        <taxon>Gammaproteobacteria</taxon>
        <taxon>Chromatiales</taxon>
        <taxon>Oceanococcaceae</taxon>
        <taxon>Abyssibacter</taxon>
    </lineage>
</organism>
<dbReference type="PANTHER" id="PTHR41260">
    <property type="entry name" value="PROTEIN ECSC"/>
    <property type="match status" value="1"/>
</dbReference>
<dbReference type="Proteomes" id="UP000251800">
    <property type="component" value="Unassembled WGS sequence"/>
</dbReference>
<dbReference type="EMBL" id="QEQK01000007">
    <property type="protein sequence ID" value="PWN55933.1"/>
    <property type="molecule type" value="Genomic_DNA"/>
</dbReference>
<comment type="caution">
    <text evidence="1">The sequence shown here is derived from an EMBL/GenBank/DDBJ whole genome shotgun (WGS) entry which is preliminary data.</text>
</comment>
<dbReference type="PANTHER" id="PTHR41260:SF1">
    <property type="entry name" value="PROTEIN ECSC"/>
    <property type="match status" value="1"/>
</dbReference>
<evidence type="ECO:0000313" key="2">
    <source>
        <dbReference type="Proteomes" id="UP000251800"/>
    </source>
</evidence>
<sequence length="293" mass="31258">MSEHPITDADRLAAVQAWEQQPPSIGIRGLGQTSHRVARYFRGAIPVSLIELALNSANDLAIRSASTATLLRRAEVDSVDALRTAPLDHCDVLARRIQREAMAAAATMGATTGLGGAALMAVDIPALLTLCLRTIHRTGLSYGYALEGESGRMMAIALFALASSNGMQDKQDVIATLSGTRPDAPTANLLEAAWREGFERASEREMTKQAVAFSIANLGRQLGWNIAQRKSAAAIPVLGAVIGGSVNAWTVYDLARTTRYAFHAWRLGHWAPRPALEGHAPEPALPSPEPPPS</sequence>
<evidence type="ECO:0008006" key="3">
    <source>
        <dbReference type="Google" id="ProtNLM"/>
    </source>
</evidence>
<protein>
    <recommendedName>
        <fullName evidence="3">EcsC family protein</fullName>
    </recommendedName>
</protein>
<accession>A0A363UKK3</accession>
<dbReference type="AlphaFoldDB" id="A0A363UKK3"/>
<name>A0A363UKK3_9GAMM</name>
<proteinExistence type="predicted"/>
<dbReference type="OrthoDB" id="5568290at2"/>